<dbReference type="EMBL" id="CAJNOG010005829">
    <property type="protein sequence ID" value="CAF1554829.1"/>
    <property type="molecule type" value="Genomic_DNA"/>
</dbReference>
<dbReference type="InterPro" id="IPR003609">
    <property type="entry name" value="Pan_app"/>
</dbReference>
<evidence type="ECO:0000313" key="3">
    <source>
        <dbReference type="Proteomes" id="UP000663845"/>
    </source>
</evidence>
<feature type="domain" description="Apple" evidence="1">
    <location>
        <begin position="3"/>
        <end position="45"/>
    </location>
</feature>
<dbReference type="Pfam" id="PF14295">
    <property type="entry name" value="PAN_4"/>
    <property type="match status" value="1"/>
</dbReference>
<protein>
    <recommendedName>
        <fullName evidence="1">Apple domain-containing protein</fullName>
    </recommendedName>
</protein>
<reference evidence="2" key="1">
    <citation type="submission" date="2021-02" db="EMBL/GenBank/DDBJ databases">
        <authorList>
            <person name="Nowell W R."/>
        </authorList>
    </citation>
    <scope>NUCLEOTIDE SEQUENCE</scope>
</reference>
<evidence type="ECO:0000259" key="1">
    <source>
        <dbReference type="Pfam" id="PF14295"/>
    </source>
</evidence>
<evidence type="ECO:0000313" key="2">
    <source>
        <dbReference type="EMBL" id="CAF1554829.1"/>
    </source>
</evidence>
<comment type="caution">
    <text evidence="2">The sequence shown here is derived from an EMBL/GenBank/DDBJ whole genome shotgun (WGS) entry which is preliminary data.</text>
</comment>
<sequence length="70" mass="8068">NWDYRETDFGNAIIQSTNADCCVQCSEDDDCNAFTWIRDSHECWLHRSIGDGGSFNLTTYAGHRRGKRHL</sequence>
<dbReference type="AlphaFoldDB" id="A0A815X9W2"/>
<dbReference type="SUPFAM" id="SSF57414">
    <property type="entry name" value="Hairpin loop containing domain-like"/>
    <property type="match status" value="1"/>
</dbReference>
<feature type="non-terminal residue" evidence="2">
    <location>
        <position position="1"/>
    </location>
</feature>
<dbReference type="Proteomes" id="UP000663845">
    <property type="component" value="Unassembled WGS sequence"/>
</dbReference>
<proteinExistence type="predicted"/>
<accession>A0A815X9W2</accession>
<dbReference type="Gene3D" id="3.50.4.10">
    <property type="entry name" value="Hepatocyte Growth Factor"/>
    <property type="match status" value="1"/>
</dbReference>
<organism evidence="2 3">
    <name type="scientific">Adineta steineri</name>
    <dbReference type="NCBI Taxonomy" id="433720"/>
    <lineage>
        <taxon>Eukaryota</taxon>
        <taxon>Metazoa</taxon>
        <taxon>Spiralia</taxon>
        <taxon>Gnathifera</taxon>
        <taxon>Rotifera</taxon>
        <taxon>Eurotatoria</taxon>
        <taxon>Bdelloidea</taxon>
        <taxon>Adinetida</taxon>
        <taxon>Adinetidae</taxon>
        <taxon>Adineta</taxon>
    </lineage>
</organism>
<gene>
    <name evidence="2" type="ORF">JYZ213_LOCUS46536</name>
</gene>
<name>A0A815X9W2_9BILA</name>